<evidence type="ECO:0000313" key="4">
    <source>
        <dbReference type="EMBL" id="KKB50335.1"/>
    </source>
</evidence>
<dbReference type="Pfam" id="PF13201">
    <property type="entry name" value="PCMD"/>
    <property type="match status" value="1"/>
</dbReference>
<dbReference type="HOGENOM" id="CLU_027780_0_0_10"/>
<organism evidence="4 5">
    <name type="scientific">Parabacteroides goldsteinii DSM 19448 = WAL 12034</name>
    <dbReference type="NCBI Taxonomy" id="927665"/>
    <lineage>
        <taxon>Bacteria</taxon>
        <taxon>Pseudomonadati</taxon>
        <taxon>Bacteroidota</taxon>
        <taxon>Bacteroidia</taxon>
        <taxon>Bacteroidales</taxon>
        <taxon>Tannerellaceae</taxon>
        <taxon>Parabacteroides</taxon>
    </lineage>
</organism>
<feature type="domain" description="Lipocalin-like" evidence="2">
    <location>
        <begin position="30"/>
        <end position="149"/>
    </location>
</feature>
<evidence type="ECO:0000259" key="2">
    <source>
        <dbReference type="Pfam" id="PF13944"/>
    </source>
</evidence>
<gene>
    <name evidence="4" type="ORF">HMPREF1535_03684</name>
</gene>
<comment type="caution">
    <text evidence="4">The sequence shown here is derived from an EMBL/GenBank/DDBJ whole genome shotgun (WGS) entry which is preliminary data.</text>
</comment>
<evidence type="ECO:0000259" key="3">
    <source>
        <dbReference type="Pfam" id="PF16410"/>
    </source>
</evidence>
<accession>A0A0F5IYS0</accession>
<dbReference type="Proteomes" id="UP000033047">
    <property type="component" value="Unassembled WGS sequence"/>
</dbReference>
<sequence>MYFFGLLCMLGLFSACSDDDKVEPIGTEFDGVYKGTLDVDLDGTKVGTDLPQKVYVTKVGDNLIKMELKNFSFGAMALGNISVDKCNVEKQGDNACQFDGEQKLSLPVVGDCDVVMSGTITGEKLEMVINVKATQEGAAINVKVDFTGTKLAADQSSEAKITEFTFDSKEVVSQPVIDGTSITFMVTDTIKAEELAALVPTIKISDKATITPASGVAQDFSKPVTYTVTSEDGIVTTIYTVAVAGKVLQYSLDEWLDKGTGKAAYKTPSPDDKWATSTAGASLLALLGYTGELPVVPTDDAVKGTAAKLVTVYTADVSMAPALTSGSLYTGRFAIDFSNQLNSTKFGIMCDKKPLFFNGYYKYTPGELFLDGSVKDKIVEHPELTDECSIKGVLYEVSSESETLTGVDISGSKKIVAIAQLADGSAKSEYTPFSLEFKYLEGKTYDATKLYKLALICSSSAKGDTFNGAAGSTLFVDELEVVFE</sequence>
<dbReference type="Gene3D" id="2.60.40.2340">
    <property type="match status" value="1"/>
</dbReference>
<dbReference type="PATRIC" id="fig|927665.4.peg.3792"/>
<dbReference type="Gene3D" id="2.60.120.890">
    <property type="entry name" value="BT2081, beta-jelly-roll domain"/>
    <property type="match status" value="1"/>
</dbReference>
<dbReference type="InterPro" id="IPR038653">
    <property type="entry name" value="Put_CMD_sf"/>
</dbReference>
<dbReference type="InterPro" id="IPR032186">
    <property type="entry name" value="DUF5018"/>
</dbReference>
<proteinExistence type="predicted"/>
<dbReference type="Pfam" id="PF16410">
    <property type="entry name" value="DUF5018"/>
    <property type="match status" value="1"/>
</dbReference>
<feature type="domain" description="Putative carbohydrate metabolism" evidence="1">
    <location>
        <begin position="271"/>
        <end position="482"/>
    </location>
</feature>
<protein>
    <recommendedName>
        <fullName evidence="6">Carbohydrate metabolism domain-containing protein</fullName>
    </recommendedName>
</protein>
<name>A0A0F5IYS0_9BACT</name>
<dbReference type="InterPro" id="IPR025112">
    <property type="entry name" value="PCMD"/>
</dbReference>
<evidence type="ECO:0000259" key="1">
    <source>
        <dbReference type="Pfam" id="PF13201"/>
    </source>
</evidence>
<dbReference type="AlphaFoldDB" id="A0A0F5IYS0"/>
<reference evidence="4 5" key="1">
    <citation type="submission" date="2013-04" db="EMBL/GenBank/DDBJ databases">
        <title>The Genome Sequence of Parabacteroides goldsteinii DSM 19448.</title>
        <authorList>
            <consortium name="The Broad Institute Genomics Platform"/>
            <person name="Earl A."/>
            <person name="Ward D."/>
            <person name="Feldgarden M."/>
            <person name="Gevers D."/>
            <person name="Martens E."/>
            <person name="Sakamoto M."/>
            <person name="Benno Y."/>
            <person name="Song Y."/>
            <person name="Liu C."/>
            <person name="Lee J."/>
            <person name="Bolanos M."/>
            <person name="Vaisanen M.L."/>
            <person name="Finegold S.M."/>
            <person name="Walker B."/>
            <person name="Young S."/>
            <person name="Zeng Q."/>
            <person name="Gargeya S."/>
            <person name="Fitzgerald M."/>
            <person name="Haas B."/>
            <person name="Abouelleil A."/>
            <person name="Allen A.W."/>
            <person name="Alvarado L."/>
            <person name="Arachchi H.M."/>
            <person name="Berlin A.M."/>
            <person name="Chapman S.B."/>
            <person name="Gainer-Dewar J."/>
            <person name="Goldberg J."/>
            <person name="Griggs A."/>
            <person name="Gujja S."/>
            <person name="Hansen M."/>
            <person name="Howarth C."/>
            <person name="Imamovic A."/>
            <person name="Ireland A."/>
            <person name="Larimer J."/>
            <person name="McCowan C."/>
            <person name="Murphy C."/>
            <person name="Pearson M."/>
            <person name="Poon T.W."/>
            <person name="Priest M."/>
            <person name="Roberts A."/>
            <person name="Saif S."/>
            <person name="Shea T."/>
            <person name="Sisk P."/>
            <person name="Sykes S."/>
            <person name="Wortman J."/>
            <person name="Nusbaum C."/>
            <person name="Birren B."/>
        </authorList>
    </citation>
    <scope>NUCLEOTIDE SEQUENCE [LARGE SCALE GENOMIC DNA]</scope>
    <source>
        <strain evidence="4 5">DSM 19448</strain>
    </source>
</reference>
<dbReference type="EMBL" id="AQHV01000016">
    <property type="protein sequence ID" value="KKB50335.1"/>
    <property type="molecule type" value="Genomic_DNA"/>
</dbReference>
<evidence type="ECO:0000313" key="5">
    <source>
        <dbReference type="Proteomes" id="UP000033047"/>
    </source>
</evidence>
<feature type="domain" description="DUF5018" evidence="3">
    <location>
        <begin position="154"/>
        <end position="243"/>
    </location>
</feature>
<dbReference type="InterPro" id="IPR024311">
    <property type="entry name" value="Lipocalin-like"/>
</dbReference>
<dbReference type="STRING" id="927665.HMPREF1535_03684"/>
<dbReference type="Gene3D" id="2.40.128.350">
    <property type="match status" value="1"/>
</dbReference>
<dbReference type="Pfam" id="PF13944">
    <property type="entry name" value="Calycin_like"/>
    <property type="match status" value="1"/>
</dbReference>
<evidence type="ECO:0008006" key="6">
    <source>
        <dbReference type="Google" id="ProtNLM"/>
    </source>
</evidence>